<evidence type="ECO:0000256" key="2">
    <source>
        <dbReference type="ARBA" id="ARBA00007539"/>
    </source>
</evidence>
<sequence>MKRNILAVVIPALLAAGAANAAEIYNKDGNKLNLNGKLDGLHYFSKDNTGRNSGDQSYVRLGFTGETKINSDLTGYGRFEYQFNANRTEETESKNSTAAGQTRYAYAGLKFADFGSLDYGRNRNVSYDGISYTDVLPEWGGDSAYNDGFTGRSAGVANYRNKNFFGLVDGLNFGLSYQSARSDSTTRKSNTGAGYALSTSYTSPYGVGIIGSYGHAKRTANTFSNATSPATSNDQAQDGRGTDAEMWATGLKYDANNIYVAATYGEYRNMTYGNTYKFNISGVSQHTTAAFDKTKVFEAVAQYNFDFGLKPSIGYVSAKAEDNTAAQKTSDYLVKYASLGLTYSFNKNFSTYTEYDINLLKDDNLYKQATNDRVAVGVVYQF</sequence>
<evidence type="ECO:0000256" key="3">
    <source>
        <dbReference type="ARBA" id="ARBA00022729"/>
    </source>
</evidence>
<feature type="signal peptide" evidence="5">
    <location>
        <begin position="1"/>
        <end position="21"/>
    </location>
</feature>
<evidence type="ECO:0000313" key="6">
    <source>
        <dbReference type="EMBL" id="QDX29750.1"/>
    </source>
</evidence>
<evidence type="ECO:0000256" key="4">
    <source>
        <dbReference type="ARBA" id="ARBA00023136"/>
    </source>
</evidence>
<accession>A0A5B8IBL3</accession>
<dbReference type="GO" id="GO:0034220">
    <property type="term" value="P:monoatomic ion transmembrane transport"/>
    <property type="evidence" value="ECO:0007669"/>
    <property type="project" value="InterPro"/>
</dbReference>
<dbReference type="EMBL" id="CP042220">
    <property type="protein sequence ID" value="QDX29750.1"/>
    <property type="molecule type" value="Genomic_DNA"/>
</dbReference>
<reference evidence="6 7" key="1">
    <citation type="journal article" date="2019" name="Environ. Microbiol.">
        <title>The phytopathogenic nature of Dickeya aquatica 174/2 and the dynamic early evolution of Dickeya pathogenicity.</title>
        <authorList>
            <person name="Duprey A."/>
            <person name="Taib N."/>
            <person name="Leonard S."/>
            <person name="Garin T."/>
            <person name="Flandrois J.P."/>
            <person name="Nasser W."/>
            <person name="Brochier-Armanet C."/>
            <person name="Reverchon S."/>
        </authorList>
    </citation>
    <scope>NUCLEOTIDE SEQUENCE [LARGE SCALE GENOMIC DNA]</scope>
    <source>
        <strain evidence="6 7">NCPPB 569</strain>
    </source>
</reference>
<name>A0A5B8IBL3_9GAMM</name>
<keyword evidence="7" id="KW-1185">Reference proteome</keyword>
<dbReference type="OrthoDB" id="7055111at2"/>
<dbReference type="Gene3D" id="2.40.160.10">
    <property type="entry name" value="Porin"/>
    <property type="match status" value="1"/>
</dbReference>
<dbReference type="GO" id="GO:0009279">
    <property type="term" value="C:cell outer membrane"/>
    <property type="evidence" value="ECO:0007669"/>
    <property type="project" value="UniProtKB-SubCell"/>
</dbReference>
<feature type="chain" id="PRO_5022979992" evidence="5">
    <location>
        <begin position="22"/>
        <end position="382"/>
    </location>
</feature>
<dbReference type="InterPro" id="IPR023614">
    <property type="entry name" value="Porin_dom_sf"/>
</dbReference>
<proteinExistence type="inferred from homology"/>
<dbReference type="PANTHER" id="PTHR34501">
    <property type="entry name" value="PROTEIN YDDL-RELATED"/>
    <property type="match status" value="1"/>
</dbReference>
<dbReference type="InterPro" id="IPR001897">
    <property type="entry name" value="Porin_gammaproteobac"/>
</dbReference>
<organism evidence="6 7">
    <name type="scientific">Dickeya poaceiphila</name>
    <dbReference type="NCBI Taxonomy" id="568768"/>
    <lineage>
        <taxon>Bacteria</taxon>
        <taxon>Pseudomonadati</taxon>
        <taxon>Pseudomonadota</taxon>
        <taxon>Gammaproteobacteria</taxon>
        <taxon>Enterobacterales</taxon>
        <taxon>Pectobacteriaceae</taxon>
        <taxon>Dickeya</taxon>
    </lineage>
</organism>
<keyword evidence="4" id="KW-0472">Membrane</keyword>
<gene>
    <name evidence="6" type="ORF">Dpoa569_0001562</name>
</gene>
<dbReference type="Pfam" id="PF00267">
    <property type="entry name" value="Porin_1"/>
    <property type="match status" value="1"/>
</dbReference>
<evidence type="ECO:0000256" key="5">
    <source>
        <dbReference type="SAM" id="SignalP"/>
    </source>
</evidence>
<comment type="subcellular location">
    <subcellularLocation>
        <location evidence="1">Cell outer membrane</location>
        <topology evidence="1">Multi-pass membrane protein</topology>
    </subcellularLocation>
</comment>
<dbReference type="PRINTS" id="PR00182">
    <property type="entry name" value="ECOLNEIPORIN"/>
</dbReference>
<dbReference type="RefSeq" id="WP_042871120.1">
    <property type="nucleotide sequence ID" value="NZ_CM001975.1"/>
</dbReference>
<dbReference type="STRING" id="568768.GCA_000406125_02297"/>
<comment type="similarity">
    <text evidence="2">Belongs to the Gram-negative porin family.</text>
</comment>
<dbReference type="InterPro" id="IPR001702">
    <property type="entry name" value="Porin_Gram-ve"/>
</dbReference>
<protein>
    <submittedName>
        <fullName evidence="6">Porin</fullName>
    </submittedName>
</protein>
<dbReference type="GO" id="GO:0015288">
    <property type="term" value="F:porin activity"/>
    <property type="evidence" value="ECO:0007669"/>
    <property type="project" value="InterPro"/>
</dbReference>
<dbReference type="SUPFAM" id="SSF56935">
    <property type="entry name" value="Porins"/>
    <property type="match status" value="1"/>
</dbReference>
<dbReference type="AlphaFoldDB" id="A0A5B8IBL3"/>
<dbReference type="CDD" id="cd00342">
    <property type="entry name" value="gram_neg_porins"/>
    <property type="match status" value="1"/>
</dbReference>
<evidence type="ECO:0000313" key="7">
    <source>
        <dbReference type="Proteomes" id="UP000320591"/>
    </source>
</evidence>
<dbReference type="KEGG" id="dic:Dpoa569_0001562"/>
<dbReference type="PRINTS" id="PR00183">
    <property type="entry name" value="ECOLIPORIN"/>
</dbReference>
<dbReference type="InterPro" id="IPR050298">
    <property type="entry name" value="Gram-neg_bact_OMP"/>
</dbReference>
<dbReference type="PANTHER" id="PTHR34501:SF2">
    <property type="entry name" value="OUTER MEMBRANE PORIN F-RELATED"/>
    <property type="match status" value="1"/>
</dbReference>
<dbReference type="Proteomes" id="UP000320591">
    <property type="component" value="Chromosome"/>
</dbReference>
<evidence type="ECO:0000256" key="1">
    <source>
        <dbReference type="ARBA" id="ARBA00004571"/>
    </source>
</evidence>
<keyword evidence="3 5" id="KW-0732">Signal</keyword>
<dbReference type="InterPro" id="IPR033900">
    <property type="entry name" value="Gram_neg_porin_domain"/>
</dbReference>